<feature type="compositionally biased region" description="Low complexity" evidence="2">
    <location>
        <begin position="1"/>
        <end position="10"/>
    </location>
</feature>
<comment type="caution">
    <text evidence="3">The sequence shown here is derived from an EMBL/GenBank/DDBJ whole genome shotgun (WGS) entry which is preliminary data.</text>
</comment>
<feature type="coiled-coil region" evidence="1">
    <location>
        <begin position="438"/>
        <end position="472"/>
    </location>
</feature>
<gene>
    <name evidence="3" type="ORF">FOL46_001978</name>
</gene>
<feature type="region of interest" description="Disordered" evidence="2">
    <location>
        <begin position="570"/>
        <end position="610"/>
    </location>
</feature>
<sequence>MDLSSSASSFPPRPASVHNRGVADPTSVRLLRSGHDGPSHEQAMKEPPEAVPRWEATRLVHRYARLRSSVSSSVRSAGLDPTDHEAPRSSVESLPSSVGCAPRYAHHRRPPPLFINRDIDHSDDDGYGSNAMSSLEASSGLGGRLLSSGSSFVIGDDSMRWPLDEPSLNLSTFRRSQGAYTERGGGVSLPFGAPLRSSIPRPNSEERLAGDSVSNEKPLRQTSVPVASDRGESMDSRENTADRQDCSPSNLIEFGDTVVVDAPVDESPAFTVSEDGTTASLQNCADAATEHHPPLSEHAYSNDKAVPSRSRALSASLLRNDELTESRVDFLTEEMRSLRAQVELVQNRLYEDASSMTILEPSSSSEETPPPDTADAGTQCSPLVGDASTLTDPPVTTACSVMTDSRPAMVSTEVQTEATVSVVPFEQEEEQQRRAEQRGAVAAEVASLERERDTLEEEIGNLTAEVSKQRKLIRTQSTTQSITEALRHNGEVRAYHTANMRLRKQVLELRNEMDSQRQVVCEAASVGLRNIEDRLMECHALANIDSASGIGFAELLTEIDSCRRRVHRAALQPVPSSTSKRDDSGSAYAGTAPSQRRPSNASGGSESASIDRGILQESTEMAQTLLGDLVDIRRMRSHTAASPNERAAFKSPGETFLSDAGLVTPLGG</sequence>
<name>A0A7J6MV93_PEROL</name>
<organism evidence="3 4">
    <name type="scientific">Perkinsus olseni</name>
    <name type="common">Perkinsus atlanticus</name>
    <dbReference type="NCBI Taxonomy" id="32597"/>
    <lineage>
        <taxon>Eukaryota</taxon>
        <taxon>Sar</taxon>
        <taxon>Alveolata</taxon>
        <taxon>Perkinsozoa</taxon>
        <taxon>Perkinsea</taxon>
        <taxon>Perkinsida</taxon>
        <taxon>Perkinsidae</taxon>
        <taxon>Perkinsus</taxon>
    </lineage>
</organism>
<evidence type="ECO:0000256" key="2">
    <source>
        <dbReference type="SAM" id="MobiDB-lite"/>
    </source>
</evidence>
<protein>
    <submittedName>
        <fullName evidence="3">Uncharacterized protein</fullName>
    </submittedName>
</protein>
<dbReference type="AlphaFoldDB" id="A0A7J6MV93"/>
<evidence type="ECO:0000256" key="1">
    <source>
        <dbReference type="SAM" id="Coils"/>
    </source>
</evidence>
<proteinExistence type="predicted"/>
<evidence type="ECO:0000313" key="3">
    <source>
        <dbReference type="EMBL" id="KAF4675346.1"/>
    </source>
</evidence>
<feature type="compositionally biased region" description="Basic and acidic residues" evidence="2">
    <location>
        <begin position="229"/>
        <end position="245"/>
    </location>
</feature>
<reference evidence="3 4" key="1">
    <citation type="submission" date="2020-04" db="EMBL/GenBank/DDBJ databases">
        <title>Perkinsus olseni comparative genomics.</title>
        <authorList>
            <person name="Bogema D.R."/>
        </authorList>
    </citation>
    <scope>NUCLEOTIDE SEQUENCE [LARGE SCALE GENOMIC DNA]</scope>
    <source>
        <strain evidence="3">ATCC PRA-31</strain>
    </source>
</reference>
<keyword evidence="1" id="KW-0175">Coiled coil</keyword>
<feature type="compositionally biased region" description="Basic and acidic residues" evidence="2">
    <location>
        <begin position="33"/>
        <end position="48"/>
    </location>
</feature>
<feature type="region of interest" description="Disordered" evidence="2">
    <location>
        <begin position="68"/>
        <end position="117"/>
    </location>
</feature>
<accession>A0A7J6MV93</accession>
<feature type="compositionally biased region" description="Polar residues" evidence="2">
    <location>
        <begin position="592"/>
        <end position="608"/>
    </location>
</feature>
<feature type="region of interest" description="Disordered" evidence="2">
    <location>
        <begin position="181"/>
        <end position="249"/>
    </location>
</feature>
<feature type="region of interest" description="Disordered" evidence="2">
    <location>
        <begin position="355"/>
        <end position="393"/>
    </location>
</feature>
<dbReference type="EMBL" id="JABANN010000016">
    <property type="protein sequence ID" value="KAF4675346.1"/>
    <property type="molecule type" value="Genomic_DNA"/>
</dbReference>
<evidence type="ECO:0000313" key="4">
    <source>
        <dbReference type="Proteomes" id="UP000572268"/>
    </source>
</evidence>
<feature type="region of interest" description="Disordered" evidence="2">
    <location>
        <begin position="1"/>
        <end position="53"/>
    </location>
</feature>
<feature type="region of interest" description="Disordered" evidence="2">
    <location>
        <begin position="637"/>
        <end position="668"/>
    </location>
</feature>
<feature type="compositionally biased region" description="Polar residues" evidence="2">
    <location>
        <begin position="212"/>
        <end position="225"/>
    </location>
</feature>
<dbReference type="Proteomes" id="UP000572268">
    <property type="component" value="Unassembled WGS sequence"/>
</dbReference>